<comment type="subcellular location">
    <subcellularLocation>
        <location evidence="2">Cytoplasm</location>
    </subcellularLocation>
    <text evidence="2">Associated with two foci at the outer edges of the nucleoid region in young cells, and at four foci within both cell halves in older cells.</text>
</comment>
<keyword evidence="2" id="KW-0132">Cell division</keyword>
<protein>
    <recommendedName>
        <fullName evidence="1 2">Segregation and condensation protein A</fullName>
    </recommendedName>
</protein>
<comment type="function">
    <text evidence="2">Participates in chromosomal partition during cell division. May act via the formation of a condensin-like complex containing Smc and ScpB that pull DNA away from mid-cell into both cell halves.</text>
</comment>
<evidence type="ECO:0000313" key="4">
    <source>
        <dbReference type="Proteomes" id="UP000178082"/>
    </source>
</evidence>
<gene>
    <name evidence="2" type="primary">scpA</name>
    <name evidence="3" type="ORF">A3G31_09925</name>
</gene>
<dbReference type="HAMAP" id="MF_01805">
    <property type="entry name" value="ScpA"/>
    <property type="match status" value="1"/>
</dbReference>
<dbReference type="GO" id="GO:0006260">
    <property type="term" value="P:DNA replication"/>
    <property type="evidence" value="ECO:0007669"/>
    <property type="project" value="UniProtKB-UniRule"/>
</dbReference>
<keyword evidence="2" id="KW-0963">Cytoplasm</keyword>
<dbReference type="Proteomes" id="UP000178082">
    <property type="component" value="Unassembled WGS sequence"/>
</dbReference>
<dbReference type="GO" id="GO:0007059">
    <property type="term" value="P:chromosome segregation"/>
    <property type="evidence" value="ECO:0007669"/>
    <property type="project" value="UniProtKB-UniRule"/>
</dbReference>
<comment type="caution">
    <text evidence="3">The sequence shown here is derived from an EMBL/GenBank/DDBJ whole genome shotgun (WGS) entry which is preliminary data.</text>
</comment>
<evidence type="ECO:0000256" key="2">
    <source>
        <dbReference type="HAMAP-Rule" id="MF_01805"/>
    </source>
</evidence>
<dbReference type="Gene3D" id="1.10.10.580">
    <property type="entry name" value="Structural maintenance of chromosome 1. Chain E"/>
    <property type="match status" value="1"/>
</dbReference>
<evidence type="ECO:0000313" key="3">
    <source>
        <dbReference type="EMBL" id="OGL54472.1"/>
    </source>
</evidence>
<dbReference type="PANTHER" id="PTHR33969:SF2">
    <property type="entry name" value="SEGREGATION AND CONDENSATION PROTEIN A"/>
    <property type="match status" value="1"/>
</dbReference>
<dbReference type="InterPro" id="IPR023093">
    <property type="entry name" value="ScpA-like_C"/>
</dbReference>
<dbReference type="Pfam" id="PF02616">
    <property type="entry name" value="SMC_ScpA"/>
    <property type="match status" value="1"/>
</dbReference>
<comment type="similarity">
    <text evidence="2">Belongs to the ScpA family.</text>
</comment>
<keyword evidence="2" id="KW-0159">Chromosome partition</keyword>
<comment type="subunit">
    <text evidence="2">Component of a cohesin-like complex composed of ScpA, ScpB and the Smc homodimer, in which ScpA and ScpB bind to the head domain of Smc. The presence of the three proteins is required for the association of the complex with DNA.</text>
</comment>
<proteinExistence type="inferred from homology"/>
<evidence type="ECO:0000256" key="1">
    <source>
        <dbReference type="ARBA" id="ARBA00044777"/>
    </source>
</evidence>
<dbReference type="GO" id="GO:0051301">
    <property type="term" value="P:cell division"/>
    <property type="evidence" value="ECO:0007669"/>
    <property type="project" value="UniProtKB-KW"/>
</dbReference>
<dbReference type="STRING" id="1817883.A3G31_09925"/>
<dbReference type="AlphaFoldDB" id="A0A1F7SL08"/>
<accession>A0A1F7SL08</accession>
<dbReference type="InterPro" id="IPR003768">
    <property type="entry name" value="ScpA"/>
</dbReference>
<sequence length="240" mass="28016">MDSIDSSTSSYKIELPFYEGPMDLLLHLIKKNEIDIYDIPIALVTEQYLEYIEMLKVLNLDTIGDFLVMAATLMHIKSKMLLPPDPEEDAEEADPREELVKRLIEYRKFRDAAEKLSGREQYYSELYDRDASIEGLKKEEILLEVSVFDLISAFRSIIVRVKDKEFHEVTIEKLNINDKISDIMEKLNSNKSLTLQQFFENMGSRYEMVITFLALLELIKLRLVKVVQKNPFSTIEIYSN</sequence>
<organism evidence="3 4">
    <name type="scientific">Candidatus Schekmanbacteria bacterium RIFCSPLOWO2_12_FULL_38_15</name>
    <dbReference type="NCBI Taxonomy" id="1817883"/>
    <lineage>
        <taxon>Bacteria</taxon>
        <taxon>Candidatus Schekmaniibacteriota</taxon>
    </lineage>
</organism>
<dbReference type="GO" id="GO:0005737">
    <property type="term" value="C:cytoplasm"/>
    <property type="evidence" value="ECO:0007669"/>
    <property type="project" value="UniProtKB-SubCell"/>
</dbReference>
<dbReference type="EMBL" id="MGDI01000011">
    <property type="protein sequence ID" value="OGL54472.1"/>
    <property type="molecule type" value="Genomic_DNA"/>
</dbReference>
<dbReference type="PANTHER" id="PTHR33969">
    <property type="entry name" value="SEGREGATION AND CONDENSATION PROTEIN A"/>
    <property type="match status" value="1"/>
</dbReference>
<keyword evidence="2" id="KW-0131">Cell cycle</keyword>
<dbReference type="Gene3D" id="6.10.250.2410">
    <property type="match status" value="1"/>
</dbReference>
<name>A0A1F7SL08_9BACT</name>
<reference evidence="3 4" key="1">
    <citation type="journal article" date="2016" name="Nat. Commun.">
        <title>Thousands of microbial genomes shed light on interconnected biogeochemical processes in an aquifer system.</title>
        <authorList>
            <person name="Anantharaman K."/>
            <person name="Brown C.T."/>
            <person name="Hug L.A."/>
            <person name="Sharon I."/>
            <person name="Castelle C.J."/>
            <person name="Probst A.J."/>
            <person name="Thomas B.C."/>
            <person name="Singh A."/>
            <person name="Wilkins M.J."/>
            <person name="Karaoz U."/>
            <person name="Brodie E.L."/>
            <person name="Williams K.H."/>
            <person name="Hubbard S.S."/>
            <person name="Banfield J.F."/>
        </authorList>
    </citation>
    <scope>NUCLEOTIDE SEQUENCE [LARGE SCALE GENOMIC DNA]</scope>
</reference>